<keyword evidence="2" id="KW-0012">Acyltransferase</keyword>
<keyword evidence="4" id="KW-1185">Reference proteome</keyword>
<accession>A0A2V4AIH0</accession>
<comment type="caution">
    <text evidence="3">The sequence shown here is derived from an EMBL/GenBank/DDBJ whole genome shotgun (WGS) entry which is preliminary data.</text>
</comment>
<protein>
    <submittedName>
        <fullName evidence="3">GCN5 family acetyltransferase</fullName>
    </submittedName>
</protein>
<dbReference type="PANTHER" id="PTHR43877">
    <property type="entry name" value="AMINOALKYLPHOSPHONATE N-ACETYLTRANSFERASE-RELATED-RELATED"/>
    <property type="match status" value="1"/>
</dbReference>
<dbReference type="PROSITE" id="PS51186">
    <property type="entry name" value="GNAT"/>
    <property type="match status" value="1"/>
</dbReference>
<dbReference type="PANTHER" id="PTHR43877:SF1">
    <property type="entry name" value="ACETYLTRANSFERASE"/>
    <property type="match status" value="1"/>
</dbReference>
<evidence type="ECO:0000256" key="1">
    <source>
        <dbReference type="ARBA" id="ARBA00022679"/>
    </source>
</evidence>
<dbReference type="InterPro" id="IPR016181">
    <property type="entry name" value="Acyl_CoA_acyltransferase"/>
</dbReference>
<keyword evidence="1 3" id="KW-0808">Transferase</keyword>
<dbReference type="OrthoDB" id="149709at2"/>
<reference evidence="3 4" key="1">
    <citation type="submission" date="2016-07" db="EMBL/GenBank/DDBJ databases">
        <title>Draft genome sequence of Prauserella muralis DSM 45305, isolated from a mould-covered wall in an indoor environment.</title>
        <authorList>
            <person name="Ruckert C."/>
            <person name="Albersmeier A."/>
            <person name="Jiang C.-L."/>
            <person name="Jiang Y."/>
            <person name="Kalinowski J."/>
            <person name="Schneider O."/>
            <person name="Winkler A."/>
            <person name="Zotchev S.B."/>
        </authorList>
    </citation>
    <scope>NUCLEOTIDE SEQUENCE [LARGE SCALE GENOMIC DNA]</scope>
    <source>
        <strain evidence="3 4">DSM 45305</strain>
    </source>
</reference>
<dbReference type="EMBL" id="MASW01000007">
    <property type="protein sequence ID" value="PXY19360.1"/>
    <property type="molecule type" value="Genomic_DNA"/>
</dbReference>
<dbReference type="Pfam" id="PF13508">
    <property type="entry name" value="Acetyltransf_7"/>
    <property type="match status" value="1"/>
</dbReference>
<dbReference type="AlphaFoldDB" id="A0A2V4AIH0"/>
<evidence type="ECO:0000256" key="2">
    <source>
        <dbReference type="ARBA" id="ARBA00023315"/>
    </source>
</evidence>
<proteinExistence type="predicted"/>
<gene>
    <name evidence="3" type="ORF">BAY60_31880</name>
</gene>
<name>A0A2V4AIH0_9PSEU</name>
<sequence length="290" mass="30715">MTGFGELDPLLPPSFEPGAGEPITARLPGGGEVTGVLYRARYAGWESLWHARETWELTPTSPQTGAAGISALLAALRGRVERERPGPDSACALTWPSRAVAAVPALLEHGLAPYTSLAVRGAEPVAAVTAPGVEVRRARRADLDELVRLWLQELHYAALVGSAVVREGARDWLAAELLRALDAGEPVWLAESAGLPVGMVACGSPVTDLTRLPRGGWGHVGTLSVTEAARGTGVGRALAAAAHAELLAEGARGTFLFYSPHNALSSVFWHRHGYRPLWTTWEVRPALALA</sequence>
<evidence type="ECO:0000313" key="3">
    <source>
        <dbReference type="EMBL" id="PXY19360.1"/>
    </source>
</evidence>
<dbReference type="Proteomes" id="UP000249915">
    <property type="component" value="Unassembled WGS sequence"/>
</dbReference>
<dbReference type="SUPFAM" id="SSF55729">
    <property type="entry name" value="Acyl-CoA N-acyltransferases (Nat)"/>
    <property type="match status" value="1"/>
</dbReference>
<evidence type="ECO:0000313" key="4">
    <source>
        <dbReference type="Proteomes" id="UP000249915"/>
    </source>
</evidence>
<dbReference type="Gene3D" id="3.40.630.30">
    <property type="match status" value="1"/>
</dbReference>
<dbReference type="RefSeq" id="WP_112285289.1">
    <property type="nucleotide sequence ID" value="NZ_MASW01000007.1"/>
</dbReference>
<dbReference type="GO" id="GO:0016747">
    <property type="term" value="F:acyltransferase activity, transferring groups other than amino-acyl groups"/>
    <property type="evidence" value="ECO:0007669"/>
    <property type="project" value="InterPro"/>
</dbReference>
<dbReference type="InterPro" id="IPR000182">
    <property type="entry name" value="GNAT_dom"/>
</dbReference>
<dbReference type="InterPro" id="IPR050832">
    <property type="entry name" value="Bact_Acetyltransf"/>
</dbReference>
<organism evidence="3 4">
    <name type="scientific">Prauserella muralis</name>
    <dbReference type="NCBI Taxonomy" id="588067"/>
    <lineage>
        <taxon>Bacteria</taxon>
        <taxon>Bacillati</taxon>
        <taxon>Actinomycetota</taxon>
        <taxon>Actinomycetes</taxon>
        <taxon>Pseudonocardiales</taxon>
        <taxon>Pseudonocardiaceae</taxon>
        <taxon>Prauserella</taxon>
    </lineage>
</organism>